<dbReference type="KEGG" id="scs:Sta7437_3872"/>
<accession>K9XZ01</accession>
<reference evidence="3" key="1">
    <citation type="journal article" date="2013" name="Proc. Natl. Acad. Sci. U.S.A.">
        <title>Improving the coverage of the cyanobacterial phylum using diversity-driven genome sequencing.</title>
        <authorList>
            <person name="Shih P.M."/>
            <person name="Wu D."/>
            <person name="Latifi A."/>
            <person name="Axen S.D."/>
            <person name="Fewer D.P."/>
            <person name="Talla E."/>
            <person name="Calteau A."/>
            <person name="Cai F."/>
            <person name="Tandeau de Marsac N."/>
            <person name="Rippka R."/>
            <person name="Herdman M."/>
            <person name="Sivonen K."/>
            <person name="Coursin T."/>
            <person name="Laurent T."/>
            <person name="Goodwin L."/>
            <person name="Nolan M."/>
            <person name="Davenport K.W."/>
            <person name="Han C.S."/>
            <person name="Rubin E.M."/>
            <person name="Eisen J.A."/>
            <person name="Woyke T."/>
            <person name="Gugger M."/>
            <person name="Kerfeld C.A."/>
        </authorList>
    </citation>
    <scope>NUCLEOTIDE SEQUENCE [LARGE SCALE GENOMIC DNA]</scope>
    <source>
        <strain evidence="3">ATCC 29371 / PCC 7437</strain>
    </source>
</reference>
<keyword evidence="1" id="KW-0732">Signal</keyword>
<gene>
    <name evidence="2" type="ordered locus">Sta7437_3872</name>
</gene>
<dbReference type="HOGENOM" id="CLU_545016_0_0_3"/>
<proteinExistence type="predicted"/>
<evidence type="ECO:0000256" key="1">
    <source>
        <dbReference type="SAM" id="SignalP"/>
    </source>
</evidence>
<keyword evidence="3" id="KW-1185">Reference proteome</keyword>
<organism evidence="2 3">
    <name type="scientific">Stanieria cyanosphaera (strain ATCC 29371 / PCC 7437)</name>
    <dbReference type="NCBI Taxonomy" id="111780"/>
    <lineage>
        <taxon>Bacteria</taxon>
        <taxon>Bacillati</taxon>
        <taxon>Cyanobacteriota</taxon>
        <taxon>Cyanophyceae</taxon>
        <taxon>Pleurocapsales</taxon>
        <taxon>Dermocarpellaceae</taxon>
        <taxon>Stanieria</taxon>
    </lineage>
</organism>
<feature type="signal peptide" evidence="1">
    <location>
        <begin position="1"/>
        <end position="25"/>
    </location>
</feature>
<dbReference type="RefSeq" id="WP_015195015.1">
    <property type="nucleotide sequence ID" value="NC_019748.1"/>
</dbReference>
<feature type="chain" id="PRO_5003938660" description="DUF5723 domain-containing protein" evidence="1">
    <location>
        <begin position="26"/>
        <end position="500"/>
    </location>
</feature>
<dbReference type="OrthoDB" id="580948at2"/>
<evidence type="ECO:0000313" key="3">
    <source>
        <dbReference type="Proteomes" id="UP000010473"/>
    </source>
</evidence>
<dbReference type="Proteomes" id="UP000010473">
    <property type="component" value="Chromosome"/>
</dbReference>
<dbReference type="EMBL" id="CP003653">
    <property type="protein sequence ID" value="AFZ37356.1"/>
    <property type="molecule type" value="Genomic_DNA"/>
</dbReference>
<evidence type="ECO:0008006" key="4">
    <source>
        <dbReference type="Google" id="ProtNLM"/>
    </source>
</evidence>
<dbReference type="eggNOG" id="COG3188">
    <property type="taxonomic scope" value="Bacteria"/>
</dbReference>
<dbReference type="AlphaFoldDB" id="K9XZ01"/>
<dbReference type="STRING" id="111780.Sta7437_3872"/>
<name>K9XZ01_STAC7</name>
<sequence>MKLILTRLLSGSILCCLCLNYPAWAESIYSQQSKPTEPIFLSAKTLSDQNYSILAADSDLNYPTLKYFLSIDNTKDIYRINSIDNWSVNRNSFSPNLITSDSKPLSLEKAPFTYHQQQGNLVLGFQNTFWSSENKEKYWGLTAVETWGAENNHNLVQSNSSFPSLPKGTSSLTVSGGGKKNLIEKTDVLGEFPDFRGGVAFQQGVSQDVTVGVGFVYDNLVLGFTQLSYKPSNLPLQTNISVKTGKEGIELHSHLNFKPSDNFVLNLYTDEQEQKFDLKWGVASGLTLTAKGNSEQDSLEAAIASENFVLNFYTDEQEQKFDLKWGVVSGLTLTAKGNSKKDSLEAGIKFAVKNENFALNAIAGLDNQNNFQWNITSQFDNLKLAYVSNTFKTHSELSYDVLTLKDSGLICSLFVNYESREIKKNDEYLTIAGWRVASGEKFGNHQNSWQFNFGYGVGSQGKGVVASAATAVSSDLFLKLTLQEVSVVSNELNFKLELGK</sequence>
<evidence type="ECO:0000313" key="2">
    <source>
        <dbReference type="EMBL" id="AFZ37356.1"/>
    </source>
</evidence>
<protein>
    <recommendedName>
        <fullName evidence="4">DUF5723 domain-containing protein</fullName>
    </recommendedName>
</protein>